<protein>
    <submittedName>
        <fullName evidence="7">Geranylgeranyl pyrophosphate synthase</fullName>
        <ecNumber evidence="7">2.5.1.30</ecNumber>
    </submittedName>
</protein>
<evidence type="ECO:0000256" key="3">
    <source>
        <dbReference type="ARBA" id="ARBA00022679"/>
    </source>
</evidence>
<dbReference type="InterPro" id="IPR033749">
    <property type="entry name" value="Polyprenyl_synt_CS"/>
</dbReference>
<keyword evidence="4" id="KW-0479">Metal-binding</keyword>
<dbReference type="PANTHER" id="PTHR12001">
    <property type="entry name" value="GERANYLGERANYL PYROPHOSPHATE SYNTHASE"/>
    <property type="match status" value="1"/>
</dbReference>
<keyword evidence="8" id="KW-1185">Reference proteome</keyword>
<keyword evidence="5" id="KW-0460">Magnesium</keyword>
<dbReference type="Proteomes" id="UP000014155">
    <property type="component" value="Unassembled WGS sequence"/>
</dbReference>
<evidence type="ECO:0000256" key="4">
    <source>
        <dbReference type="ARBA" id="ARBA00022723"/>
    </source>
</evidence>
<comment type="cofactor">
    <cofactor evidence="1">
        <name>Mg(2+)</name>
        <dbReference type="ChEBI" id="CHEBI:18420"/>
    </cofactor>
</comment>
<dbReference type="PROSITE" id="PS00723">
    <property type="entry name" value="POLYPRENYL_SYNTHASE_1"/>
    <property type="match status" value="1"/>
</dbReference>
<dbReference type="InterPro" id="IPR000092">
    <property type="entry name" value="Polyprenyl_synt"/>
</dbReference>
<dbReference type="GO" id="GO:0000010">
    <property type="term" value="F:heptaprenyl diphosphate synthase activity"/>
    <property type="evidence" value="ECO:0007669"/>
    <property type="project" value="UniProtKB-EC"/>
</dbReference>
<sequence length="337" mass="37740">MTNENMMPHKDLEFIVYDGALELVKEKVNNALSAAPVIIRKYTGHLTASTGKYIRAVSLLICAQNREGKIHPNAVSFAAAIELLHLATLVHDDVMDDAGIRRGRVTLQKKYGKKTAVICGDYLLSIALKMAASVPNREDYIKLNMPDYVSRVCLGELNQHINNGFFDLSAFKYLKIISGKTAALFEAAFCAGAVLSNYDSQKTEGTPELEEKTLNKYMRLGRYIGMIFQIQDDCMDFEKTEEVAKKPVQSDYQQGVITLPLIYAFRKMLGLKEKARSNSLTREEINTAVSQTGGLDYTHGISGRYYDKSMKLIEQLDISSDKRSKLIYVLDKAYGKS</sequence>
<organism evidence="7 8">
    <name type="scientific">Ruminiclostridium cellobioparum subsp. termitidis CT1112</name>
    <dbReference type="NCBI Taxonomy" id="1195236"/>
    <lineage>
        <taxon>Bacteria</taxon>
        <taxon>Bacillati</taxon>
        <taxon>Bacillota</taxon>
        <taxon>Clostridia</taxon>
        <taxon>Eubacteriales</taxon>
        <taxon>Oscillospiraceae</taxon>
        <taxon>Ruminiclostridium</taxon>
    </lineage>
</organism>
<evidence type="ECO:0000256" key="1">
    <source>
        <dbReference type="ARBA" id="ARBA00001946"/>
    </source>
</evidence>
<dbReference type="PANTHER" id="PTHR12001:SF69">
    <property type="entry name" value="ALL TRANS-POLYPRENYL-DIPHOSPHATE SYNTHASE PDSS1"/>
    <property type="match status" value="1"/>
</dbReference>
<dbReference type="SUPFAM" id="SSF48576">
    <property type="entry name" value="Terpenoid synthases"/>
    <property type="match status" value="1"/>
</dbReference>
<accession>S0FK56</accession>
<dbReference type="RefSeq" id="WP_004627981.1">
    <property type="nucleotide sequence ID" value="NZ_AORV01000049.1"/>
</dbReference>
<dbReference type="GO" id="GO:0046872">
    <property type="term" value="F:metal ion binding"/>
    <property type="evidence" value="ECO:0007669"/>
    <property type="project" value="UniProtKB-KW"/>
</dbReference>
<evidence type="ECO:0000313" key="8">
    <source>
        <dbReference type="Proteomes" id="UP000014155"/>
    </source>
</evidence>
<evidence type="ECO:0000313" key="7">
    <source>
        <dbReference type="EMBL" id="EMS70701.1"/>
    </source>
</evidence>
<proteinExistence type="inferred from homology"/>
<dbReference type="Gene3D" id="1.10.600.10">
    <property type="entry name" value="Farnesyl Diphosphate Synthase"/>
    <property type="match status" value="1"/>
</dbReference>
<dbReference type="Pfam" id="PF00348">
    <property type="entry name" value="polyprenyl_synt"/>
    <property type="match status" value="1"/>
</dbReference>
<comment type="caution">
    <text evidence="7">The sequence shown here is derived from an EMBL/GenBank/DDBJ whole genome shotgun (WGS) entry which is preliminary data.</text>
</comment>
<dbReference type="SFLD" id="SFLDS00005">
    <property type="entry name" value="Isoprenoid_Synthase_Type_I"/>
    <property type="match status" value="1"/>
</dbReference>
<dbReference type="EMBL" id="AORV01000049">
    <property type="protein sequence ID" value="EMS70701.1"/>
    <property type="molecule type" value="Genomic_DNA"/>
</dbReference>
<dbReference type="InterPro" id="IPR008949">
    <property type="entry name" value="Isoprenoid_synthase_dom_sf"/>
</dbReference>
<dbReference type="eggNOG" id="COG0142">
    <property type="taxonomic scope" value="Bacteria"/>
</dbReference>
<comment type="similarity">
    <text evidence="2 6">Belongs to the FPP/GGPP synthase family.</text>
</comment>
<dbReference type="EC" id="2.5.1.30" evidence="7"/>
<evidence type="ECO:0000256" key="2">
    <source>
        <dbReference type="ARBA" id="ARBA00006706"/>
    </source>
</evidence>
<dbReference type="PATRIC" id="fig|1195236.3.peg.3743"/>
<dbReference type="AlphaFoldDB" id="S0FK56"/>
<dbReference type="GO" id="GO:0008299">
    <property type="term" value="P:isoprenoid biosynthetic process"/>
    <property type="evidence" value="ECO:0007669"/>
    <property type="project" value="InterPro"/>
</dbReference>
<dbReference type="STRING" id="1195236.CTER_3521"/>
<keyword evidence="3 6" id="KW-0808">Transferase</keyword>
<evidence type="ECO:0000256" key="5">
    <source>
        <dbReference type="ARBA" id="ARBA00022842"/>
    </source>
</evidence>
<name>S0FK56_RUMCE</name>
<reference evidence="7 8" key="1">
    <citation type="journal article" date="2013" name="Genome Announc.">
        <title>Draft Genome Sequence of the Cellulolytic, Mesophilic, Anaerobic Bacterium Clostridium termitidis Strain CT1112 (DSM 5398).</title>
        <authorList>
            <person name="Lal S."/>
            <person name="Ramachandran U."/>
            <person name="Zhang X."/>
            <person name="Munir R."/>
            <person name="Sparling R."/>
            <person name="Levin D.B."/>
        </authorList>
    </citation>
    <scope>NUCLEOTIDE SEQUENCE [LARGE SCALE GENOMIC DNA]</scope>
    <source>
        <strain evidence="7 8">CT1112</strain>
    </source>
</reference>
<dbReference type="CDD" id="cd00685">
    <property type="entry name" value="Trans_IPPS_HT"/>
    <property type="match status" value="1"/>
</dbReference>
<gene>
    <name evidence="7" type="ORF">CTER_3521</name>
</gene>
<evidence type="ECO:0000256" key="6">
    <source>
        <dbReference type="RuleBase" id="RU004466"/>
    </source>
</evidence>